<name>A0A1H8TXU1_9SPHI</name>
<dbReference type="GO" id="GO:0046556">
    <property type="term" value="F:alpha-L-arabinofuranosidase activity"/>
    <property type="evidence" value="ECO:0007669"/>
    <property type="project" value="UniProtKB-EC"/>
</dbReference>
<organism evidence="8 9">
    <name type="scientific">Mucilaginibacter gossypiicola</name>
    <dbReference type="NCBI Taxonomy" id="551995"/>
    <lineage>
        <taxon>Bacteria</taxon>
        <taxon>Pseudomonadati</taxon>
        <taxon>Bacteroidota</taxon>
        <taxon>Sphingobacteriia</taxon>
        <taxon>Sphingobacteriales</taxon>
        <taxon>Sphingobacteriaceae</taxon>
        <taxon>Mucilaginibacter</taxon>
    </lineage>
</organism>
<evidence type="ECO:0000256" key="1">
    <source>
        <dbReference type="ARBA" id="ARBA00001462"/>
    </source>
</evidence>
<dbReference type="AlphaFoldDB" id="A0A1H8TXU1"/>
<gene>
    <name evidence="8" type="ORF">SAMN05192574_11750</name>
</gene>
<evidence type="ECO:0000256" key="3">
    <source>
        <dbReference type="ARBA" id="ARBA00012670"/>
    </source>
</evidence>
<evidence type="ECO:0000313" key="8">
    <source>
        <dbReference type="EMBL" id="SEO95799.1"/>
    </source>
</evidence>
<dbReference type="SUPFAM" id="SSF51011">
    <property type="entry name" value="Glycosyl hydrolase domain"/>
    <property type="match status" value="1"/>
</dbReference>
<dbReference type="Gene3D" id="2.60.120.260">
    <property type="entry name" value="Galactose-binding domain-like"/>
    <property type="match status" value="1"/>
</dbReference>
<dbReference type="SUPFAM" id="SSF49785">
    <property type="entry name" value="Galactose-binding domain-like"/>
    <property type="match status" value="1"/>
</dbReference>
<proteinExistence type="inferred from homology"/>
<keyword evidence="5" id="KW-0378">Hydrolase</keyword>
<dbReference type="Pfam" id="PF22848">
    <property type="entry name" value="ASD1_dom"/>
    <property type="match status" value="1"/>
</dbReference>
<dbReference type="PANTHER" id="PTHR31776">
    <property type="entry name" value="ALPHA-L-ARABINOFURANOSIDASE 1"/>
    <property type="match status" value="1"/>
</dbReference>
<keyword evidence="4" id="KW-0732">Signal</keyword>
<keyword evidence="9" id="KW-1185">Reference proteome</keyword>
<evidence type="ECO:0000256" key="4">
    <source>
        <dbReference type="ARBA" id="ARBA00022729"/>
    </source>
</evidence>
<dbReference type="InterPro" id="IPR017853">
    <property type="entry name" value="GH"/>
</dbReference>
<dbReference type="SMART" id="SM00813">
    <property type="entry name" value="Alpha-L-AF_C"/>
    <property type="match status" value="1"/>
</dbReference>
<dbReference type="Pfam" id="PF06964">
    <property type="entry name" value="Alpha-L-AF_C"/>
    <property type="match status" value="1"/>
</dbReference>
<dbReference type="RefSeq" id="WP_244281155.1">
    <property type="nucleotide sequence ID" value="NZ_FOCL01000017.1"/>
</dbReference>
<comment type="catalytic activity">
    <reaction evidence="1">
        <text>Hydrolysis of terminal non-reducing alpha-L-arabinofuranoside residues in alpha-L-arabinosides.</text>
        <dbReference type="EC" id="3.2.1.55"/>
    </reaction>
</comment>
<dbReference type="Gene3D" id="2.60.40.1180">
    <property type="entry name" value="Golgi alpha-mannosidase II"/>
    <property type="match status" value="1"/>
</dbReference>
<evidence type="ECO:0000313" key="9">
    <source>
        <dbReference type="Proteomes" id="UP000198942"/>
    </source>
</evidence>
<protein>
    <recommendedName>
        <fullName evidence="3">non-reducing end alpha-L-arabinofuranosidase</fullName>
        <ecNumber evidence="3">3.2.1.55</ecNumber>
    </recommendedName>
</protein>
<dbReference type="Proteomes" id="UP000198942">
    <property type="component" value="Unassembled WGS sequence"/>
</dbReference>
<evidence type="ECO:0000259" key="7">
    <source>
        <dbReference type="SMART" id="SM00813"/>
    </source>
</evidence>
<dbReference type="PANTHER" id="PTHR31776:SF0">
    <property type="entry name" value="ALPHA-L-ARABINOFURANOSIDASE 1"/>
    <property type="match status" value="1"/>
</dbReference>
<dbReference type="Gene3D" id="3.20.20.80">
    <property type="entry name" value="Glycosidases"/>
    <property type="match status" value="1"/>
</dbReference>
<dbReference type="InterPro" id="IPR055235">
    <property type="entry name" value="ASD1_cat"/>
</dbReference>
<dbReference type="InterPro" id="IPR051563">
    <property type="entry name" value="Glycosyl_Hydrolase_51"/>
</dbReference>
<dbReference type="STRING" id="551995.SAMN05192574_11750"/>
<sequence length="667" mass="73468">MLTFKKMLPPLGIMLNGLLLPSLLCGQTKPKLTLDLSHAAAQVSPRLYGLMTEEINYSYDGGIYGELVRNRAFRDHADKADHWFLIKADGDSSSMKLDTKHPVNQALPVSLHLKTASANAPAGIANDGFWGIPVKSSTTYKGSFYAFTENAAATAITASIESTDGKTVYARAEITGIGNSWKKFSYTLTTTQTAKPAADTRLVLRPSTAGSYFFSLVSLFPPTFNNRANGNRPDIMQLLADMKPSFLRLPGGNYLEGGMFSTRFDWKKTLGPIDHRPGHMGTWGYRSSDGMGLLEYLEWCEDLHMEPLLAVFAGYALNGDYLEKGPLLKPFVDEALEEIEYVTGDTTTVWGKKRAQDGHPAPFPLHYVEVGNEDGFDKSTSYNGRFEQFADAIKAKYPNLQVVATMGGKDWLGARYPFDASKADVVDEHYYRNAFEMESDAAHYDNYDRKGPKIFVGEWATREGSPTPNFNSALGDAAWMTGMERNSDIVVMSCSAPLFVNVNPGGMQWESDLIGYNALSSYGSPSYYAQQMFNNNKGDEVIAIHGDGIPTQLQKLNHKDSLASVNPKTYAGLFYVATRDSKTGTVYLKVVNCLPTVQNVSLELNGAAKVKPAAKVITMKADKPEDTNTITEPKKIVPVNSKFNGVKNLFNYAFAPYSITILQLETK</sequence>
<dbReference type="EC" id="3.2.1.55" evidence="3"/>
<accession>A0A1H8TXU1</accession>
<feature type="domain" description="Alpha-L-arabinofuranosidase C-terminal" evidence="7">
    <location>
        <begin position="457"/>
        <end position="658"/>
    </location>
</feature>
<dbReference type="GO" id="GO:0046373">
    <property type="term" value="P:L-arabinose metabolic process"/>
    <property type="evidence" value="ECO:0007669"/>
    <property type="project" value="InterPro"/>
</dbReference>
<dbReference type="EMBL" id="FOCL01000017">
    <property type="protein sequence ID" value="SEO95799.1"/>
    <property type="molecule type" value="Genomic_DNA"/>
</dbReference>
<dbReference type="InterPro" id="IPR013780">
    <property type="entry name" value="Glyco_hydro_b"/>
</dbReference>
<evidence type="ECO:0000256" key="6">
    <source>
        <dbReference type="ARBA" id="ARBA00023180"/>
    </source>
</evidence>
<dbReference type="SUPFAM" id="SSF51445">
    <property type="entry name" value="(Trans)glycosidases"/>
    <property type="match status" value="1"/>
</dbReference>
<evidence type="ECO:0000256" key="5">
    <source>
        <dbReference type="ARBA" id="ARBA00022801"/>
    </source>
</evidence>
<evidence type="ECO:0000256" key="2">
    <source>
        <dbReference type="ARBA" id="ARBA00007186"/>
    </source>
</evidence>
<reference evidence="9" key="1">
    <citation type="submission" date="2016-10" db="EMBL/GenBank/DDBJ databases">
        <authorList>
            <person name="Varghese N."/>
            <person name="Submissions S."/>
        </authorList>
    </citation>
    <scope>NUCLEOTIDE SEQUENCE [LARGE SCALE GENOMIC DNA]</scope>
    <source>
        <strain evidence="9">Gh-48</strain>
    </source>
</reference>
<comment type="similarity">
    <text evidence="2">Belongs to the glycosyl hydrolase 51 family.</text>
</comment>
<dbReference type="InterPro" id="IPR008979">
    <property type="entry name" value="Galactose-bd-like_sf"/>
</dbReference>
<keyword evidence="6" id="KW-0325">Glycoprotein</keyword>
<dbReference type="InterPro" id="IPR010720">
    <property type="entry name" value="Alpha-L-AF_C"/>
</dbReference>